<dbReference type="EMBL" id="JBGLYH010000045">
    <property type="protein sequence ID" value="MEZ7197895.1"/>
    <property type="molecule type" value="Genomic_DNA"/>
</dbReference>
<keyword evidence="4" id="KW-1185">Reference proteome</keyword>
<keyword evidence="3" id="KW-0238">DNA-binding</keyword>
<feature type="transmembrane region" description="Helical" evidence="1">
    <location>
        <begin position="60"/>
        <end position="81"/>
    </location>
</feature>
<evidence type="ECO:0000256" key="1">
    <source>
        <dbReference type="SAM" id="Phobius"/>
    </source>
</evidence>
<dbReference type="RefSeq" id="WP_371387395.1">
    <property type="nucleotide sequence ID" value="NZ_JBGLYH010000045.1"/>
</dbReference>
<feature type="domain" description="HTH LytTR-type" evidence="2">
    <location>
        <begin position="221"/>
        <end position="293"/>
    </location>
</feature>
<dbReference type="InterPro" id="IPR007492">
    <property type="entry name" value="LytTR_DNA-bd_dom"/>
</dbReference>
<feature type="transmembrane region" description="Helical" evidence="1">
    <location>
        <begin position="93"/>
        <end position="114"/>
    </location>
</feature>
<evidence type="ECO:0000313" key="3">
    <source>
        <dbReference type="EMBL" id="MEZ7197895.1"/>
    </source>
</evidence>
<evidence type="ECO:0000313" key="4">
    <source>
        <dbReference type="Proteomes" id="UP001568698"/>
    </source>
</evidence>
<keyword evidence="1" id="KW-0812">Transmembrane</keyword>
<proteinExistence type="predicted"/>
<name>A0ABV4K5I7_9BACT</name>
<keyword evidence="1" id="KW-1133">Transmembrane helix</keyword>
<dbReference type="Pfam" id="PF04397">
    <property type="entry name" value="LytTR"/>
    <property type="match status" value="1"/>
</dbReference>
<feature type="transmembrane region" description="Helical" evidence="1">
    <location>
        <begin position="28"/>
        <end position="48"/>
    </location>
</feature>
<gene>
    <name evidence="3" type="ORF">AB6M95_14150</name>
</gene>
<evidence type="ECO:0000259" key="2">
    <source>
        <dbReference type="PROSITE" id="PS50930"/>
    </source>
</evidence>
<sequence length="297" mass="34383">MKMLIDLTNRIKSFLGTEISVNRSCLRFVLQFFFILTVFYFAIFEYTAPSHEIARGIVEFFLVAFSLCTAIAAAWLLGILALKWRRQSFQPRYWHAFWLSLAVYTLGMGILYCLKELIYDIQKAWFWRYYWRHLPYALLGAGVFLRLEHKNALIDALIERLNVELGDARQRDGETGRKQAGDVPFQIVVSGMTKSIAPFSITHVTAHGHYLDVHYLEDQGHEQVCIRKTLGEIMEELPPGMFLRTHRSHAVNHGHISGLNKKDRRYFVKLCGDRFLIPISRNHFPSVVAFLENQLAG</sequence>
<dbReference type="SMART" id="SM00850">
    <property type="entry name" value="LytTR"/>
    <property type="match status" value="1"/>
</dbReference>
<protein>
    <submittedName>
        <fullName evidence="3">LytTR family DNA-binding domain-containing protein</fullName>
    </submittedName>
</protein>
<keyword evidence="1" id="KW-0472">Membrane</keyword>
<dbReference type="PROSITE" id="PS50930">
    <property type="entry name" value="HTH_LYTTR"/>
    <property type="match status" value="1"/>
</dbReference>
<dbReference type="GO" id="GO:0003677">
    <property type="term" value="F:DNA binding"/>
    <property type="evidence" value="ECO:0007669"/>
    <property type="project" value="UniProtKB-KW"/>
</dbReference>
<reference evidence="3 4" key="1">
    <citation type="submission" date="2024-08" db="EMBL/GenBank/DDBJ databases">
        <title>Sulfate-reducing bacteria isolated from formation water of the oil field in Kazakhstan and description of Pseudodesulfovibrio sp.</title>
        <authorList>
            <person name="Bidzhieva S.K."/>
            <person name="Tourova T.P."/>
            <person name="Grouzdev D.S."/>
            <person name="Beletsky A.V."/>
            <person name="Sokolova D.S."/>
            <person name="Samigullina S.R."/>
            <person name="Poltaraus A.B."/>
            <person name="Avtukh A.N."/>
            <person name="Tereshina V.M."/>
            <person name="Zhaparov N.S."/>
            <person name="Mardanov A.V."/>
            <person name="Nazina T.N."/>
        </authorList>
    </citation>
    <scope>NUCLEOTIDE SEQUENCE [LARGE SCALE GENOMIC DNA]</scope>
    <source>
        <strain evidence="3 4">9FUS</strain>
    </source>
</reference>
<accession>A0ABV4K5I7</accession>
<dbReference type="Proteomes" id="UP001568698">
    <property type="component" value="Unassembled WGS sequence"/>
</dbReference>
<comment type="caution">
    <text evidence="3">The sequence shown here is derived from an EMBL/GenBank/DDBJ whole genome shotgun (WGS) entry which is preliminary data.</text>
</comment>
<dbReference type="Gene3D" id="2.40.50.1020">
    <property type="entry name" value="LytTr DNA-binding domain"/>
    <property type="match status" value="1"/>
</dbReference>
<organism evidence="3 4">
    <name type="scientific">Pseudodesulfovibrio karagichevae</name>
    <dbReference type="NCBI Taxonomy" id="3239305"/>
    <lineage>
        <taxon>Bacteria</taxon>
        <taxon>Pseudomonadati</taxon>
        <taxon>Thermodesulfobacteriota</taxon>
        <taxon>Desulfovibrionia</taxon>
        <taxon>Desulfovibrionales</taxon>
        <taxon>Desulfovibrionaceae</taxon>
    </lineage>
</organism>